<sequence length="114" mass="12539">MMLKRIRTQIVILSLVFIGSFFTVKPVVSYGAEAEVQTVGEIVFSEESTTPTSGTSQSSSDEEPTKKPAGKFPSTGELVQKSLLICGMAVIVLVACFYLFKRKQTTRRKEGQNQ</sequence>
<evidence type="ECO:0000256" key="1">
    <source>
        <dbReference type="SAM" id="MobiDB-lite"/>
    </source>
</evidence>
<accession>A0A1E5GJL9</accession>
<feature type="transmembrane region" description="Helical" evidence="2">
    <location>
        <begin position="82"/>
        <end position="100"/>
    </location>
</feature>
<feature type="compositionally biased region" description="Low complexity" evidence="1">
    <location>
        <begin position="45"/>
        <end position="59"/>
    </location>
</feature>
<evidence type="ECO:0000313" key="3">
    <source>
        <dbReference type="EMBL" id="OEG12440.1"/>
    </source>
</evidence>
<dbReference type="OrthoDB" id="2194962at2"/>
<dbReference type="Proteomes" id="UP000095094">
    <property type="component" value="Unassembled WGS sequence"/>
</dbReference>
<dbReference type="AlphaFoldDB" id="A0A1E5GJL9"/>
<reference evidence="4" key="1">
    <citation type="submission" date="2016-09" db="EMBL/GenBank/DDBJ databases">
        <authorList>
            <person name="Gulvik C.A."/>
        </authorList>
    </citation>
    <scope>NUCLEOTIDE SEQUENCE [LARGE SCALE GENOMIC DNA]</scope>
    <source>
        <strain evidence="4">LMG 8895</strain>
    </source>
</reference>
<name>A0A1E5GJL9_9ENTE</name>
<dbReference type="EMBL" id="MIJY01000034">
    <property type="protein sequence ID" value="OEG12440.1"/>
    <property type="molecule type" value="Genomic_DNA"/>
</dbReference>
<keyword evidence="2" id="KW-0472">Membrane</keyword>
<dbReference type="RefSeq" id="WP_069664141.1">
    <property type="nucleotide sequence ID" value="NZ_JBHUJJ010000001.1"/>
</dbReference>
<keyword evidence="2" id="KW-1133">Transmembrane helix</keyword>
<keyword evidence="2" id="KW-0812">Transmembrane</keyword>
<gene>
    <name evidence="3" type="ORF">BCR25_07830</name>
</gene>
<keyword evidence="4" id="KW-1185">Reference proteome</keyword>
<evidence type="ECO:0000256" key="2">
    <source>
        <dbReference type="SAM" id="Phobius"/>
    </source>
</evidence>
<organism evidence="3 4">
    <name type="scientific">Enterococcus termitis</name>
    <dbReference type="NCBI Taxonomy" id="332950"/>
    <lineage>
        <taxon>Bacteria</taxon>
        <taxon>Bacillati</taxon>
        <taxon>Bacillota</taxon>
        <taxon>Bacilli</taxon>
        <taxon>Lactobacillales</taxon>
        <taxon>Enterococcaceae</taxon>
        <taxon>Enterococcus</taxon>
    </lineage>
</organism>
<comment type="caution">
    <text evidence="3">The sequence shown here is derived from an EMBL/GenBank/DDBJ whole genome shotgun (WGS) entry which is preliminary data.</text>
</comment>
<feature type="region of interest" description="Disordered" evidence="1">
    <location>
        <begin position="45"/>
        <end position="74"/>
    </location>
</feature>
<proteinExistence type="predicted"/>
<evidence type="ECO:0000313" key="4">
    <source>
        <dbReference type="Proteomes" id="UP000095094"/>
    </source>
</evidence>
<protein>
    <submittedName>
        <fullName evidence="3">Cell wall protein</fullName>
    </submittedName>
</protein>